<protein>
    <submittedName>
        <fullName evidence="2">Uncharacterized protein</fullName>
    </submittedName>
</protein>
<accession>A0A915KQL4</accession>
<dbReference type="WBParaSite" id="nRc.2.0.1.t40370-RA">
    <property type="protein sequence ID" value="nRc.2.0.1.t40370-RA"/>
    <property type="gene ID" value="nRc.2.0.1.g40370"/>
</dbReference>
<evidence type="ECO:0000313" key="1">
    <source>
        <dbReference type="Proteomes" id="UP000887565"/>
    </source>
</evidence>
<keyword evidence="1" id="KW-1185">Reference proteome</keyword>
<name>A0A915KQL4_ROMCU</name>
<sequence length="78" mass="8337">MCAATNGPCCHTICGHLCGDCTKATPYCGLDKCDMTGCYCEGGCRIGNCSNVIACQEHMEQNERGKHVTSCLYGAVMY</sequence>
<organism evidence="1 2">
    <name type="scientific">Romanomermis culicivorax</name>
    <name type="common">Nematode worm</name>
    <dbReference type="NCBI Taxonomy" id="13658"/>
    <lineage>
        <taxon>Eukaryota</taxon>
        <taxon>Metazoa</taxon>
        <taxon>Ecdysozoa</taxon>
        <taxon>Nematoda</taxon>
        <taxon>Enoplea</taxon>
        <taxon>Dorylaimia</taxon>
        <taxon>Mermithida</taxon>
        <taxon>Mermithoidea</taxon>
        <taxon>Mermithidae</taxon>
        <taxon>Romanomermis</taxon>
    </lineage>
</organism>
<reference evidence="2" key="1">
    <citation type="submission" date="2022-11" db="UniProtKB">
        <authorList>
            <consortium name="WormBaseParasite"/>
        </authorList>
    </citation>
    <scope>IDENTIFICATION</scope>
</reference>
<proteinExistence type="predicted"/>
<dbReference type="AlphaFoldDB" id="A0A915KQL4"/>
<dbReference type="Proteomes" id="UP000887565">
    <property type="component" value="Unplaced"/>
</dbReference>
<evidence type="ECO:0000313" key="2">
    <source>
        <dbReference type="WBParaSite" id="nRc.2.0.1.t40370-RA"/>
    </source>
</evidence>